<comment type="activity regulation">
    <text evidence="10">Na(+) is not transported, but it plays an essential structural role and its presence is essential for fluoride channel function.</text>
</comment>
<dbReference type="Pfam" id="PF02537">
    <property type="entry name" value="CRCB"/>
    <property type="match status" value="1"/>
</dbReference>
<dbReference type="GO" id="GO:0046872">
    <property type="term" value="F:metal ion binding"/>
    <property type="evidence" value="ECO:0007669"/>
    <property type="project" value="UniProtKB-KW"/>
</dbReference>
<keyword evidence="12" id="KW-1185">Reference proteome</keyword>
<name>A0A2V5IPN5_9MICC</name>
<organism evidence="11 12">
    <name type="scientific">Arthrobacter psychrolactophilus</name>
    <dbReference type="NCBI Taxonomy" id="92442"/>
    <lineage>
        <taxon>Bacteria</taxon>
        <taxon>Bacillati</taxon>
        <taxon>Actinomycetota</taxon>
        <taxon>Actinomycetes</taxon>
        <taxon>Micrococcales</taxon>
        <taxon>Micrococcaceae</taxon>
        <taxon>Arthrobacter</taxon>
    </lineage>
</organism>
<feature type="binding site" evidence="10">
    <location>
        <position position="76"/>
    </location>
    <ligand>
        <name>Na(+)</name>
        <dbReference type="ChEBI" id="CHEBI:29101"/>
        <note>structural</note>
    </ligand>
</feature>
<keyword evidence="2 10" id="KW-1003">Cell membrane</keyword>
<evidence type="ECO:0000256" key="9">
    <source>
        <dbReference type="ARBA" id="ARBA00049940"/>
    </source>
</evidence>
<evidence type="ECO:0000256" key="10">
    <source>
        <dbReference type="HAMAP-Rule" id="MF_00454"/>
    </source>
</evidence>
<feature type="transmembrane region" description="Helical" evidence="10">
    <location>
        <begin position="98"/>
        <end position="121"/>
    </location>
</feature>
<keyword evidence="3 10" id="KW-0812">Transmembrane</keyword>
<evidence type="ECO:0000256" key="7">
    <source>
        <dbReference type="ARBA" id="ARBA00035120"/>
    </source>
</evidence>
<evidence type="ECO:0000256" key="5">
    <source>
        <dbReference type="ARBA" id="ARBA00023136"/>
    </source>
</evidence>
<evidence type="ECO:0000256" key="2">
    <source>
        <dbReference type="ARBA" id="ARBA00022475"/>
    </source>
</evidence>
<dbReference type="OrthoDB" id="5148600at2"/>
<dbReference type="EMBL" id="QJVC01000007">
    <property type="protein sequence ID" value="PYI38558.1"/>
    <property type="molecule type" value="Genomic_DNA"/>
</dbReference>
<dbReference type="InterPro" id="IPR003691">
    <property type="entry name" value="FluC"/>
</dbReference>
<keyword evidence="10" id="KW-0479">Metal-binding</keyword>
<evidence type="ECO:0000313" key="12">
    <source>
        <dbReference type="Proteomes" id="UP000247980"/>
    </source>
</evidence>
<proteinExistence type="inferred from homology"/>
<protein>
    <recommendedName>
        <fullName evidence="10">Fluoride-specific ion channel FluC</fullName>
    </recommendedName>
</protein>
<sequence>MTPWVFIALAVTGGMGAVGRFLVDGAIGRRFQTTFPWATFSINVSGSFALGLLTALAAGHLVSTEWALILGTGFLGGYTTFSTNSYETLRLLNEKRYVASLANALGTLLASVAAAALGFWLGTVIS</sequence>
<dbReference type="PANTHER" id="PTHR28259:SF1">
    <property type="entry name" value="FLUORIDE EXPORT PROTEIN 1-RELATED"/>
    <property type="match status" value="1"/>
</dbReference>
<evidence type="ECO:0000313" key="11">
    <source>
        <dbReference type="EMBL" id="PYI38558.1"/>
    </source>
</evidence>
<feature type="transmembrane region" description="Helical" evidence="10">
    <location>
        <begin position="35"/>
        <end position="60"/>
    </location>
</feature>
<feature type="transmembrane region" description="Helical" evidence="10">
    <location>
        <begin position="6"/>
        <end position="23"/>
    </location>
</feature>
<dbReference type="PANTHER" id="PTHR28259">
    <property type="entry name" value="FLUORIDE EXPORT PROTEIN 1-RELATED"/>
    <property type="match status" value="1"/>
</dbReference>
<dbReference type="AlphaFoldDB" id="A0A2V5IPN5"/>
<keyword evidence="6 10" id="KW-0407">Ion channel</keyword>
<gene>
    <name evidence="10" type="primary">fluC</name>
    <name evidence="10" type="synonym">crcB</name>
    <name evidence="11" type="ORF">CVS30_09500</name>
</gene>
<evidence type="ECO:0000256" key="4">
    <source>
        <dbReference type="ARBA" id="ARBA00022989"/>
    </source>
</evidence>
<dbReference type="GO" id="GO:0062054">
    <property type="term" value="F:fluoride channel activity"/>
    <property type="evidence" value="ECO:0007669"/>
    <property type="project" value="UniProtKB-UniRule"/>
</dbReference>
<comment type="function">
    <text evidence="9 10">Fluoride-specific ion channel. Important for reducing fluoride concentration in the cell, thus reducing its toxicity.</text>
</comment>
<dbReference type="Proteomes" id="UP000247980">
    <property type="component" value="Unassembled WGS sequence"/>
</dbReference>
<keyword evidence="10" id="KW-0915">Sodium</keyword>
<keyword evidence="4 10" id="KW-1133">Transmembrane helix</keyword>
<evidence type="ECO:0000256" key="1">
    <source>
        <dbReference type="ARBA" id="ARBA00004651"/>
    </source>
</evidence>
<dbReference type="NCBIfam" id="TIGR00494">
    <property type="entry name" value="crcB"/>
    <property type="match status" value="1"/>
</dbReference>
<keyword evidence="5 10" id="KW-0472">Membrane</keyword>
<evidence type="ECO:0000256" key="6">
    <source>
        <dbReference type="ARBA" id="ARBA00023303"/>
    </source>
</evidence>
<dbReference type="NCBIfam" id="NF010824">
    <property type="entry name" value="PRK14228.1"/>
    <property type="match status" value="1"/>
</dbReference>
<keyword evidence="10" id="KW-0406">Ion transport</keyword>
<comment type="catalytic activity">
    <reaction evidence="8">
        <text>fluoride(in) = fluoride(out)</text>
        <dbReference type="Rhea" id="RHEA:76159"/>
        <dbReference type="ChEBI" id="CHEBI:17051"/>
    </reaction>
    <physiologicalReaction direction="left-to-right" evidence="8">
        <dbReference type="Rhea" id="RHEA:76160"/>
    </physiologicalReaction>
</comment>
<comment type="caution">
    <text evidence="11">The sequence shown here is derived from an EMBL/GenBank/DDBJ whole genome shotgun (WGS) entry which is preliminary data.</text>
</comment>
<feature type="transmembrane region" description="Helical" evidence="10">
    <location>
        <begin position="66"/>
        <end position="86"/>
    </location>
</feature>
<accession>A0A2V5IPN5</accession>
<evidence type="ECO:0000256" key="3">
    <source>
        <dbReference type="ARBA" id="ARBA00022692"/>
    </source>
</evidence>
<dbReference type="GO" id="GO:0140114">
    <property type="term" value="P:cellular detoxification of fluoride"/>
    <property type="evidence" value="ECO:0007669"/>
    <property type="project" value="UniProtKB-UniRule"/>
</dbReference>
<comment type="subcellular location">
    <subcellularLocation>
        <location evidence="1 10">Cell membrane</location>
        <topology evidence="1 10">Multi-pass membrane protein</topology>
    </subcellularLocation>
</comment>
<dbReference type="HAMAP" id="MF_00454">
    <property type="entry name" value="FluC"/>
    <property type="match status" value="1"/>
</dbReference>
<reference evidence="11 12" key="1">
    <citation type="submission" date="2018-05" db="EMBL/GenBank/DDBJ databases">
        <title>Genetic diversity of glacier-inhabiting Cryobacterium bacteria in China and description of Cryobacterium mengkeensis sp. nov. and Arthrobacter glacialis sp. nov.</title>
        <authorList>
            <person name="Liu Q."/>
            <person name="Xin Y.-H."/>
        </authorList>
    </citation>
    <scope>NUCLEOTIDE SEQUENCE [LARGE SCALE GENOMIC DNA]</scope>
    <source>
        <strain evidence="11 12">B7</strain>
    </source>
</reference>
<comment type="similarity">
    <text evidence="7 10">Belongs to the fluoride channel Fluc/FEX (TC 1.A.43) family.</text>
</comment>
<keyword evidence="10" id="KW-0813">Transport</keyword>
<dbReference type="RefSeq" id="WP_110485098.1">
    <property type="nucleotide sequence ID" value="NZ_QJVC01000007.1"/>
</dbReference>
<feature type="binding site" evidence="10">
    <location>
        <position position="79"/>
    </location>
    <ligand>
        <name>Na(+)</name>
        <dbReference type="ChEBI" id="CHEBI:29101"/>
        <note>structural</note>
    </ligand>
</feature>
<dbReference type="GO" id="GO:0005886">
    <property type="term" value="C:plasma membrane"/>
    <property type="evidence" value="ECO:0007669"/>
    <property type="project" value="UniProtKB-SubCell"/>
</dbReference>
<evidence type="ECO:0000256" key="8">
    <source>
        <dbReference type="ARBA" id="ARBA00035585"/>
    </source>
</evidence>